<dbReference type="RefSeq" id="WP_167921972.1">
    <property type="nucleotide sequence ID" value="NZ_JAATIT010000003.1"/>
</dbReference>
<dbReference type="PROSITE" id="PS51688">
    <property type="entry name" value="ICA"/>
    <property type="match status" value="1"/>
</dbReference>
<evidence type="ECO:0000259" key="1">
    <source>
        <dbReference type="PROSITE" id="PS51688"/>
    </source>
</evidence>
<dbReference type="AlphaFoldDB" id="A0A7X5XSN3"/>
<dbReference type="Gene3D" id="1.10.10.10">
    <property type="entry name" value="Winged helix-like DNA-binding domain superfamily/Winged helix DNA-binding domain"/>
    <property type="match status" value="1"/>
</dbReference>
<dbReference type="CDD" id="cd10144">
    <property type="entry name" value="Peptidase_S74_CIMCD"/>
    <property type="match status" value="1"/>
</dbReference>
<name>A0A7X5XSN3_9SPHN</name>
<evidence type="ECO:0000313" key="3">
    <source>
        <dbReference type="Proteomes" id="UP000535078"/>
    </source>
</evidence>
<dbReference type="InterPro" id="IPR036388">
    <property type="entry name" value="WH-like_DNA-bd_sf"/>
</dbReference>
<sequence>MPTPFFADLVRELAQEGGTGPLTPTGAVPGHRRFADAVPPGVSFHYAVAGIARPEQWEVGTGRIGGDGRLLRDVVAASSADGAAVDFAPGLKTIALTVGAGWFAASETQAAALASGMTTLGDELAGLTDAIDAKQPLSTAHGSAGAGEATDAVTVRRGAGWVNIPLSALAFRGADGRYALDGALAATSGNAVDVRRAHDGDALDVGRDGGQRLRVFANADMIGLFNVAGAGAGRDGLRILDGGVAFDIAASERGRFNSAGLELTMPNAGKMFAEQAGSSSVKLRSSATMQYDVAAASSHQFLVNGTQVAQITSGGMLQPGADNGQTLGSGPFRWSVVYAGTGTINTSDAREKTWRGAATEAELRAACRIVGELGFFQWNDAIAVKGADGARMHFGARAQAVWAIMADEGLIEPIAEGAAPSSRYAFLCHDEWDEGAAGEGPPAGDRFGIRTDQLALFLIAAQEARLAVLEAAA</sequence>
<dbReference type="Proteomes" id="UP000535078">
    <property type="component" value="Unassembled WGS sequence"/>
</dbReference>
<dbReference type="Gene3D" id="4.10.1090.10">
    <property type="entry name" value="Endosialidase, domain 4"/>
    <property type="match status" value="1"/>
</dbReference>
<dbReference type="InterPro" id="IPR030392">
    <property type="entry name" value="S74_ICA"/>
</dbReference>
<gene>
    <name evidence="2" type="ORF">GGR90_002734</name>
</gene>
<feature type="domain" description="Peptidase S74" evidence="1">
    <location>
        <begin position="347"/>
        <end position="473"/>
    </location>
</feature>
<organism evidence="2 3">
    <name type="scientific">Sphingopyxis italica</name>
    <dbReference type="NCBI Taxonomy" id="1129133"/>
    <lineage>
        <taxon>Bacteria</taxon>
        <taxon>Pseudomonadati</taxon>
        <taxon>Pseudomonadota</taxon>
        <taxon>Alphaproteobacteria</taxon>
        <taxon>Sphingomonadales</taxon>
        <taxon>Sphingomonadaceae</taxon>
        <taxon>Sphingopyxis</taxon>
    </lineage>
</organism>
<dbReference type="InterPro" id="IPR044914">
    <property type="entry name" value="Endosialidase_C_dom_sf"/>
</dbReference>
<reference evidence="2 3" key="1">
    <citation type="submission" date="2020-03" db="EMBL/GenBank/DDBJ databases">
        <title>Genomic Encyclopedia of Type Strains, Phase IV (KMG-IV): sequencing the most valuable type-strain genomes for metagenomic binning, comparative biology and taxonomic classification.</title>
        <authorList>
            <person name="Goeker M."/>
        </authorList>
    </citation>
    <scope>NUCLEOTIDE SEQUENCE [LARGE SCALE GENOMIC DNA]</scope>
    <source>
        <strain evidence="2 3">DSM 25229</strain>
    </source>
</reference>
<evidence type="ECO:0000313" key="2">
    <source>
        <dbReference type="EMBL" id="NJB90540.1"/>
    </source>
</evidence>
<keyword evidence="3" id="KW-1185">Reference proteome</keyword>
<proteinExistence type="predicted"/>
<dbReference type="EMBL" id="JAATIT010000003">
    <property type="protein sequence ID" value="NJB90540.1"/>
    <property type="molecule type" value="Genomic_DNA"/>
</dbReference>
<dbReference type="Pfam" id="PF13884">
    <property type="entry name" value="Peptidase_S74"/>
    <property type="match status" value="1"/>
</dbReference>
<comment type="caution">
    <text evidence="2">The sequence shown here is derived from an EMBL/GenBank/DDBJ whole genome shotgun (WGS) entry which is preliminary data.</text>
</comment>
<protein>
    <recommendedName>
        <fullName evidence="1">Peptidase S74 domain-containing protein</fullName>
    </recommendedName>
</protein>
<accession>A0A7X5XSN3</accession>